<keyword evidence="2 4" id="KW-0863">Zinc-finger</keyword>
<feature type="domain" description="PHD-type" evidence="8">
    <location>
        <begin position="47"/>
        <end position="99"/>
    </location>
</feature>
<dbReference type="EMBL" id="CAJNOQ010008960">
    <property type="protein sequence ID" value="CAF1211581.1"/>
    <property type="molecule type" value="Genomic_DNA"/>
</dbReference>
<dbReference type="EMBL" id="CAJOBC010008962">
    <property type="protein sequence ID" value="CAF3975539.1"/>
    <property type="molecule type" value="Genomic_DNA"/>
</dbReference>
<feature type="region of interest" description="Disordered" evidence="6">
    <location>
        <begin position="589"/>
        <end position="626"/>
    </location>
</feature>
<dbReference type="Proteomes" id="UP000663829">
    <property type="component" value="Unassembled WGS sequence"/>
</dbReference>
<gene>
    <name evidence="9" type="ORF">GPM918_LOCUS24237</name>
    <name evidence="10" type="ORF">SRO942_LOCUS24236</name>
</gene>
<evidence type="ECO:0008006" key="12">
    <source>
        <dbReference type="Google" id="ProtNLM"/>
    </source>
</evidence>
<dbReference type="AlphaFoldDB" id="A0A814XIE5"/>
<sequence>MSKNTIHIRCAVSMSSLARLNHTGTTNMSTATSDYYIAPPSLNILSDQSCSFCSRPLYSFEQVLICNLCHSAYHWRCVKPDLSYYGDDEIFTCQDCTVKDAGRTSITYKSSHNTTTNALRKQHDDQRYSSPRTTLGTGIKIKSPESDTDYKEFVGAPNNKKASAANSVTDAVKYFEEKQLNVYEPQQKQQHRSYDDLSKKYNHYHEQQPYSNGYSYSSSEKNTSIENLAKNVAQSSILESYTQLRNNSHNDDEIPQYRTITNESEMYNGKGKNYTDGVDGLNVQKHRPLYDDYDDEVDNENYSRRRDLYNFEKENDEAATFRAKYQYTPLQDYAKNLDEDTNIESSALAAMAGAAHSLSSTTNETAVRYPTYNSSSHEYNPVMTRLVDLPVLPSTSSVDKISKHNQPQIYVSATNVSLNGTNDQNRIENIRSMPISKYDTNSSYHRQQNINSNSNTGLSSLVRSTQNINSNSNTALSALVRSTPLVGGGDQASSIVDSDSALGTIVSVNGNGDQGVMERKLSDMLSKLGKQLETESQLVNAKLEQKLKNLEEMINQQTYIIRRQDEVIERLKTKISRIETERDSFRDKLNERDGYGSADRGQHDKSSNDSISITTESQKTSPFYDRDLRNKLQDPKSVENDYQTIDHRLGISSVDNFGSSVYDKKSTVADTQHGRLSAKKPAPVATKQEWLTRNESSEKLHNGSEEQIGSVKVQKQKPEQRLKNLITHDNDSLSSHTKDNWQSSEKSEYNRAVIHEKPDNREPISVQQVLTSIHHADSTGPHQDESRRSRQNTESSTTSEVVNIQSKNDRLNQRTSNLRRSFDSIPQQQQLAKIDKYQEKTRSLEFGTRPMMNDESIYVRVDQQPASRYSHALQGYLQRKNLDSFFKRTERYYCVLSNEVLLLYKRETDRAQHKALMLRGARATPFDDPKYIHAFELTWTNMEKPKRYHFYAQKAEDVTKWCEQINEVAGKVLPIHR</sequence>
<feature type="compositionally biased region" description="Basic and acidic residues" evidence="6">
    <location>
        <begin position="776"/>
        <end position="788"/>
    </location>
</feature>
<evidence type="ECO:0000256" key="3">
    <source>
        <dbReference type="ARBA" id="ARBA00022833"/>
    </source>
</evidence>
<evidence type="ECO:0000256" key="1">
    <source>
        <dbReference type="ARBA" id="ARBA00022723"/>
    </source>
</evidence>
<name>A0A814XIE5_9BILA</name>
<dbReference type="Pfam" id="PF00169">
    <property type="entry name" value="PH"/>
    <property type="match status" value="1"/>
</dbReference>
<dbReference type="InterPro" id="IPR013083">
    <property type="entry name" value="Znf_RING/FYVE/PHD"/>
</dbReference>
<reference evidence="9" key="1">
    <citation type="submission" date="2021-02" db="EMBL/GenBank/DDBJ databases">
        <authorList>
            <person name="Nowell W R."/>
        </authorList>
    </citation>
    <scope>NUCLEOTIDE SEQUENCE</scope>
</reference>
<dbReference type="SMART" id="SM00249">
    <property type="entry name" value="PHD"/>
    <property type="match status" value="1"/>
</dbReference>
<dbReference type="InterPro" id="IPR011993">
    <property type="entry name" value="PH-like_dom_sf"/>
</dbReference>
<evidence type="ECO:0000259" key="8">
    <source>
        <dbReference type="PROSITE" id="PS50016"/>
    </source>
</evidence>
<dbReference type="PROSITE" id="PS50016">
    <property type="entry name" value="ZF_PHD_2"/>
    <property type="match status" value="1"/>
</dbReference>
<feature type="domain" description="PH" evidence="7">
    <location>
        <begin position="870"/>
        <end position="970"/>
    </location>
</feature>
<evidence type="ECO:0000256" key="4">
    <source>
        <dbReference type="PROSITE-ProRule" id="PRU00146"/>
    </source>
</evidence>
<evidence type="ECO:0000313" key="9">
    <source>
        <dbReference type="EMBL" id="CAF1211581.1"/>
    </source>
</evidence>
<dbReference type="InterPro" id="IPR001965">
    <property type="entry name" value="Znf_PHD"/>
</dbReference>
<dbReference type="InterPro" id="IPR019786">
    <property type="entry name" value="Zinc_finger_PHD-type_CS"/>
</dbReference>
<dbReference type="Proteomes" id="UP000681722">
    <property type="component" value="Unassembled WGS sequence"/>
</dbReference>
<feature type="region of interest" description="Disordered" evidence="6">
    <location>
        <begin position="693"/>
        <end position="747"/>
    </location>
</feature>
<accession>A0A814XIE5</accession>
<dbReference type="PROSITE" id="PS01359">
    <property type="entry name" value="ZF_PHD_1"/>
    <property type="match status" value="1"/>
</dbReference>
<dbReference type="CDD" id="cd15489">
    <property type="entry name" value="PHD_SF"/>
    <property type="match status" value="1"/>
</dbReference>
<feature type="region of interest" description="Disordered" evidence="6">
    <location>
        <begin position="776"/>
        <end position="829"/>
    </location>
</feature>
<keyword evidence="3" id="KW-0862">Zinc</keyword>
<feature type="region of interest" description="Disordered" evidence="6">
    <location>
        <begin position="113"/>
        <end position="143"/>
    </location>
</feature>
<dbReference type="CDD" id="cd00821">
    <property type="entry name" value="PH"/>
    <property type="match status" value="1"/>
</dbReference>
<organism evidence="9 11">
    <name type="scientific">Didymodactylos carnosus</name>
    <dbReference type="NCBI Taxonomy" id="1234261"/>
    <lineage>
        <taxon>Eukaryota</taxon>
        <taxon>Metazoa</taxon>
        <taxon>Spiralia</taxon>
        <taxon>Gnathifera</taxon>
        <taxon>Rotifera</taxon>
        <taxon>Eurotatoria</taxon>
        <taxon>Bdelloidea</taxon>
        <taxon>Philodinida</taxon>
        <taxon>Philodinidae</taxon>
        <taxon>Didymodactylos</taxon>
    </lineage>
</organism>
<dbReference type="SUPFAM" id="SSF50729">
    <property type="entry name" value="PH domain-like"/>
    <property type="match status" value="1"/>
</dbReference>
<dbReference type="GO" id="GO:0008270">
    <property type="term" value="F:zinc ion binding"/>
    <property type="evidence" value="ECO:0007669"/>
    <property type="project" value="UniProtKB-KW"/>
</dbReference>
<feature type="compositionally biased region" description="Basic and acidic residues" evidence="6">
    <location>
        <begin position="716"/>
        <end position="747"/>
    </location>
</feature>
<keyword evidence="5" id="KW-0175">Coiled coil</keyword>
<evidence type="ECO:0000256" key="5">
    <source>
        <dbReference type="SAM" id="Coils"/>
    </source>
</evidence>
<dbReference type="SUPFAM" id="SSF57903">
    <property type="entry name" value="FYVE/PHD zinc finger"/>
    <property type="match status" value="1"/>
</dbReference>
<dbReference type="OrthoDB" id="10040142at2759"/>
<dbReference type="InterPro" id="IPR001849">
    <property type="entry name" value="PH_domain"/>
</dbReference>
<dbReference type="Gene3D" id="3.30.40.10">
    <property type="entry name" value="Zinc/RING finger domain, C3HC4 (zinc finger)"/>
    <property type="match status" value="1"/>
</dbReference>
<dbReference type="PROSITE" id="PS50003">
    <property type="entry name" value="PH_DOMAIN"/>
    <property type="match status" value="1"/>
</dbReference>
<evidence type="ECO:0000256" key="6">
    <source>
        <dbReference type="SAM" id="MobiDB-lite"/>
    </source>
</evidence>
<dbReference type="InterPro" id="IPR011011">
    <property type="entry name" value="Znf_FYVE_PHD"/>
</dbReference>
<evidence type="ECO:0000313" key="11">
    <source>
        <dbReference type="Proteomes" id="UP000663829"/>
    </source>
</evidence>
<dbReference type="Gene3D" id="2.30.29.30">
    <property type="entry name" value="Pleckstrin-homology domain (PH domain)/Phosphotyrosine-binding domain (PTB)"/>
    <property type="match status" value="1"/>
</dbReference>
<feature type="compositionally biased region" description="Polar residues" evidence="6">
    <location>
        <begin position="792"/>
        <end position="806"/>
    </location>
</feature>
<feature type="compositionally biased region" description="Basic and acidic residues" evidence="6">
    <location>
        <begin position="589"/>
        <end position="607"/>
    </location>
</feature>
<dbReference type="SMART" id="SM00233">
    <property type="entry name" value="PH"/>
    <property type="match status" value="1"/>
</dbReference>
<evidence type="ECO:0000259" key="7">
    <source>
        <dbReference type="PROSITE" id="PS50003"/>
    </source>
</evidence>
<keyword evidence="11" id="KW-1185">Reference proteome</keyword>
<evidence type="ECO:0000256" key="2">
    <source>
        <dbReference type="ARBA" id="ARBA00022771"/>
    </source>
</evidence>
<feature type="compositionally biased region" description="Polar residues" evidence="6">
    <location>
        <begin position="813"/>
        <end position="829"/>
    </location>
</feature>
<feature type="compositionally biased region" description="Polar residues" evidence="6">
    <location>
        <begin position="608"/>
        <end position="621"/>
    </location>
</feature>
<proteinExistence type="predicted"/>
<keyword evidence="1" id="KW-0479">Metal-binding</keyword>
<feature type="compositionally biased region" description="Basic and acidic residues" evidence="6">
    <location>
        <begin position="693"/>
        <end position="704"/>
    </location>
</feature>
<evidence type="ECO:0000313" key="10">
    <source>
        <dbReference type="EMBL" id="CAF3975539.1"/>
    </source>
</evidence>
<dbReference type="InterPro" id="IPR019787">
    <property type="entry name" value="Znf_PHD-finger"/>
</dbReference>
<feature type="coiled-coil region" evidence="5">
    <location>
        <begin position="533"/>
        <end position="588"/>
    </location>
</feature>
<protein>
    <recommendedName>
        <fullName evidence="12">PH domain-containing protein</fullName>
    </recommendedName>
</protein>
<comment type="caution">
    <text evidence="9">The sequence shown here is derived from an EMBL/GenBank/DDBJ whole genome shotgun (WGS) entry which is preliminary data.</text>
</comment>